<dbReference type="EMBL" id="LWMS01000011">
    <property type="protein sequence ID" value="PWL08575.1"/>
    <property type="molecule type" value="Genomic_DNA"/>
</dbReference>
<dbReference type="GO" id="GO:0006508">
    <property type="term" value="P:proteolysis"/>
    <property type="evidence" value="ECO:0007669"/>
    <property type="project" value="UniProtKB-KW"/>
</dbReference>
<accession>A0A2V2BS95</accession>
<dbReference type="Proteomes" id="UP000246004">
    <property type="component" value="Unassembled WGS sequence"/>
</dbReference>
<comment type="caution">
    <text evidence="1">The sequence shown here is derived from an EMBL/GenBank/DDBJ whole genome shotgun (WGS) entry which is preliminary data.</text>
</comment>
<gene>
    <name evidence="1" type="ORF">MSCUN_05050</name>
</gene>
<organism evidence="1 2">
    <name type="scientific">Methanosphaera cuniculi</name>
    <dbReference type="NCBI Taxonomy" id="1077256"/>
    <lineage>
        <taxon>Archaea</taxon>
        <taxon>Methanobacteriati</taxon>
        <taxon>Methanobacteriota</taxon>
        <taxon>Methanomada group</taxon>
        <taxon>Methanobacteria</taxon>
        <taxon>Methanobacteriales</taxon>
        <taxon>Methanobacteriaceae</taxon>
        <taxon>Methanosphaera</taxon>
    </lineage>
</organism>
<dbReference type="Gene3D" id="3.40.50.1450">
    <property type="entry name" value="HybD-like"/>
    <property type="match status" value="1"/>
</dbReference>
<evidence type="ECO:0000313" key="2">
    <source>
        <dbReference type="Proteomes" id="UP000246004"/>
    </source>
</evidence>
<name>A0A2V2BS95_9EURY</name>
<dbReference type="InterPro" id="IPR023430">
    <property type="entry name" value="Pept_HybD-like_dom_sf"/>
</dbReference>
<evidence type="ECO:0000313" key="1">
    <source>
        <dbReference type="EMBL" id="PWL08575.1"/>
    </source>
</evidence>
<sequence length="53" mass="5947">MPISFLINYIEKTIGSKVMIIGIQPEEMLLINKISTPVKESVETLSNIITENI</sequence>
<keyword evidence="1" id="KW-0378">Hydrolase</keyword>
<reference evidence="1 2" key="1">
    <citation type="submission" date="2016-04" db="EMBL/GenBank/DDBJ databases">
        <title>Genome sequence of Methanosphaera cuniculi DSM 4103.</title>
        <authorList>
            <person name="Poehlein A."/>
            <person name="Seedorf H."/>
            <person name="Daniel R."/>
        </authorList>
    </citation>
    <scope>NUCLEOTIDE SEQUENCE [LARGE SCALE GENOMIC DNA]</scope>
    <source>
        <strain evidence="1 2">DSM 4103</strain>
    </source>
</reference>
<protein>
    <submittedName>
        <fullName evidence="1">Hydrogenase 3 maturation protease</fullName>
    </submittedName>
</protein>
<proteinExistence type="predicted"/>
<dbReference type="AlphaFoldDB" id="A0A2V2BS95"/>
<keyword evidence="1" id="KW-0645">Protease</keyword>
<dbReference type="GO" id="GO:0008233">
    <property type="term" value="F:peptidase activity"/>
    <property type="evidence" value="ECO:0007669"/>
    <property type="project" value="UniProtKB-KW"/>
</dbReference>